<dbReference type="EMBL" id="JACCKX010000001">
    <property type="protein sequence ID" value="NZA00579.1"/>
    <property type="molecule type" value="Genomic_DNA"/>
</dbReference>
<protein>
    <submittedName>
        <fullName evidence="2">Uncharacterized protein</fullName>
    </submittedName>
</protein>
<organism evidence="2 3">
    <name type="scientific">Ottowia beijingensis</name>
    <dbReference type="NCBI Taxonomy" id="1207057"/>
    <lineage>
        <taxon>Bacteria</taxon>
        <taxon>Pseudomonadati</taxon>
        <taxon>Pseudomonadota</taxon>
        <taxon>Betaproteobacteria</taxon>
        <taxon>Burkholderiales</taxon>
        <taxon>Comamonadaceae</taxon>
        <taxon>Ottowia</taxon>
    </lineage>
</organism>
<evidence type="ECO:0000313" key="3">
    <source>
        <dbReference type="Proteomes" id="UP000589716"/>
    </source>
</evidence>
<sequence length="64" mass="6806">MNTKALLRLIAEFTERGEHVTTATTSRTHAAKLLCNEPGYPRVSSPPTCSTCCAVPSGPGNWCA</sequence>
<dbReference type="EMBL" id="JACCKX010000001">
    <property type="protein sequence ID" value="NZA03377.1"/>
    <property type="molecule type" value="Genomic_DNA"/>
</dbReference>
<evidence type="ECO:0000313" key="1">
    <source>
        <dbReference type="EMBL" id="NZA00579.1"/>
    </source>
</evidence>
<keyword evidence="3" id="KW-1185">Reference proteome</keyword>
<gene>
    <name evidence="1" type="ORF">H0I39_00085</name>
    <name evidence="2" type="ORF">H0I39_19675</name>
</gene>
<dbReference type="RefSeq" id="WP_180549150.1">
    <property type="nucleotide sequence ID" value="NZ_JACCKX010000001.1"/>
</dbReference>
<dbReference type="AlphaFoldDB" id="A0A853IZJ7"/>
<accession>A0A853IZJ7</accession>
<comment type="caution">
    <text evidence="2">The sequence shown here is derived from an EMBL/GenBank/DDBJ whole genome shotgun (WGS) entry which is preliminary data.</text>
</comment>
<name>A0A853IZJ7_9BURK</name>
<reference evidence="2 3" key="1">
    <citation type="submission" date="2020-07" db="EMBL/GenBank/DDBJ databases">
        <authorList>
            <person name="Maaloum M."/>
        </authorList>
    </citation>
    <scope>NUCLEOTIDE SEQUENCE [LARGE SCALE GENOMIC DNA]</scope>
    <source>
        <strain evidence="2 3">GCS-AN-3</strain>
    </source>
</reference>
<proteinExistence type="predicted"/>
<evidence type="ECO:0000313" key="2">
    <source>
        <dbReference type="EMBL" id="NZA03377.1"/>
    </source>
</evidence>
<dbReference type="Proteomes" id="UP000589716">
    <property type="component" value="Unassembled WGS sequence"/>
</dbReference>